<sequence>MMTRILYSVRILSGVVPSHRPCTRALTLVVRKKRVLVAPQEATLAPPSSLLLHCLTLLTLTSLCLPRHTLRLTRMIWTAAGHMIWTAACHTAWTAIMNRTTGWTLLVRMEDRRRMVMIGTTTGMALTMSTRTTGVTPFPGSTPPGRLPAKGMTTITRTTICPLYPDSRWRATRTSIT</sequence>
<evidence type="ECO:0000313" key="2">
    <source>
        <dbReference type="EMBL" id="CAG6606286.1"/>
    </source>
</evidence>
<accession>A0A8D8LJ68</accession>
<feature type="region of interest" description="Disordered" evidence="1">
    <location>
        <begin position="131"/>
        <end position="151"/>
    </location>
</feature>
<dbReference type="EMBL" id="HBUF01002891">
    <property type="protein sequence ID" value="CAG6606286.1"/>
    <property type="molecule type" value="Transcribed_RNA"/>
</dbReference>
<name>A0A8D8LJ68_9HEMI</name>
<proteinExistence type="predicted"/>
<evidence type="ECO:0000256" key="1">
    <source>
        <dbReference type="SAM" id="MobiDB-lite"/>
    </source>
</evidence>
<reference evidence="2" key="1">
    <citation type="submission" date="2021-05" db="EMBL/GenBank/DDBJ databases">
        <authorList>
            <person name="Alioto T."/>
            <person name="Alioto T."/>
            <person name="Gomez Garrido J."/>
        </authorList>
    </citation>
    <scope>NUCLEOTIDE SEQUENCE</scope>
</reference>
<dbReference type="AlphaFoldDB" id="A0A8D8LJ68"/>
<protein>
    <submittedName>
        <fullName evidence="2">Uncharacterized protein</fullName>
    </submittedName>
</protein>
<organism evidence="2">
    <name type="scientific">Cacopsylla melanoneura</name>
    <dbReference type="NCBI Taxonomy" id="428564"/>
    <lineage>
        <taxon>Eukaryota</taxon>
        <taxon>Metazoa</taxon>
        <taxon>Ecdysozoa</taxon>
        <taxon>Arthropoda</taxon>
        <taxon>Hexapoda</taxon>
        <taxon>Insecta</taxon>
        <taxon>Pterygota</taxon>
        <taxon>Neoptera</taxon>
        <taxon>Paraneoptera</taxon>
        <taxon>Hemiptera</taxon>
        <taxon>Sternorrhyncha</taxon>
        <taxon>Psylloidea</taxon>
        <taxon>Psyllidae</taxon>
        <taxon>Psyllinae</taxon>
        <taxon>Cacopsylla</taxon>
    </lineage>
</organism>